<keyword evidence="1" id="KW-0472">Membrane</keyword>
<dbReference type="EMBL" id="JANX01000042">
    <property type="protein sequence ID" value="KGM35199.1"/>
    <property type="molecule type" value="Genomic_DNA"/>
</dbReference>
<sequence length="119" mass="12998">MMCSASNGGITVNSIQPSLWPRLRQPLIAMLLGILPIWLFVGMSQTTTVNGQVVQDSSLNVLGVILAIAGLVVVFRVLRDDGSYGHQPRWWPRTILAILAGLVCILQVVQSLGLYRFVP</sequence>
<feature type="transmembrane region" description="Helical" evidence="1">
    <location>
        <begin position="90"/>
        <end position="109"/>
    </location>
</feature>
<accession>A0A0A0DAQ7</accession>
<keyword evidence="1" id="KW-0812">Transmembrane</keyword>
<evidence type="ECO:0000313" key="2">
    <source>
        <dbReference type="EMBL" id="KGM35199.1"/>
    </source>
</evidence>
<evidence type="ECO:0000313" key="3">
    <source>
        <dbReference type="Proteomes" id="UP000029995"/>
    </source>
</evidence>
<gene>
    <name evidence="2" type="ORF">P409_05840</name>
</gene>
<feature type="transmembrane region" description="Helical" evidence="1">
    <location>
        <begin position="27"/>
        <end position="46"/>
    </location>
</feature>
<dbReference type="AlphaFoldDB" id="A0A0A0DAQ7"/>
<name>A0A0A0DAQ7_9PROT</name>
<evidence type="ECO:0000256" key="1">
    <source>
        <dbReference type="SAM" id="Phobius"/>
    </source>
</evidence>
<dbReference type="Proteomes" id="UP000029995">
    <property type="component" value="Unassembled WGS sequence"/>
</dbReference>
<feature type="transmembrane region" description="Helical" evidence="1">
    <location>
        <begin position="58"/>
        <end position="78"/>
    </location>
</feature>
<keyword evidence="1" id="KW-1133">Transmembrane helix</keyword>
<comment type="caution">
    <text evidence="2">The sequence shown here is derived from an EMBL/GenBank/DDBJ whole genome shotgun (WGS) entry which is preliminary data.</text>
</comment>
<proteinExistence type="predicted"/>
<protein>
    <submittedName>
        <fullName evidence="2">Uncharacterized protein</fullName>
    </submittedName>
</protein>
<organism evidence="2 3">
    <name type="scientific">Inquilinus limosus MP06</name>
    <dbReference type="NCBI Taxonomy" id="1398085"/>
    <lineage>
        <taxon>Bacteria</taxon>
        <taxon>Pseudomonadati</taxon>
        <taxon>Pseudomonadota</taxon>
        <taxon>Alphaproteobacteria</taxon>
        <taxon>Rhodospirillales</taxon>
        <taxon>Rhodospirillaceae</taxon>
        <taxon>Inquilinus</taxon>
    </lineage>
</organism>
<reference evidence="2 3" key="1">
    <citation type="submission" date="2014-01" db="EMBL/GenBank/DDBJ databases">
        <title>Genome sequence determination for a cystic fibrosis isolate, Inquilinus limosus.</title>
        <authorList>
            <person name="Pino M."/>
            <person name="Di Conza J."/>
            <person name="Gutkind G."/>
        </authorList>
    </citation>
    <scope>NUCLEOTIDE SEQUENCE [LARGE SCALE GENOMIC DNA]</scope>
    <source>
        <strain evidence="2 3">MP06</strain>
    </source>
</reference>